<dbReference type="EMBL" id="QHCT01000001">
    <property type="protein sequence ID" value="RHX91830.1"/>
    <property type="molecule type" value="Genomic_DNA"/>
</dbReference>
<dbReference type="Pfam" id="PF07588">
    <property type="entry name" value="DUF1554"/>
    <property type="match status" value="1"/>
</dbReference>
<keyword evidence="1" id="KW-1133">Transmembrane helix</keyword>
<dbReference type="AlphaFoldDB" id="A0A396ZFD5"/>
<feature type="domain" description="DUF1554" evidence="2">
    <location>
        <begin position="98"/>
        <end position="226"/>
    </location>
</feature>
<sequence length="251" mass="26245">MKGICNFFPQRNKGLFFAKNVFSIFVCLICFSSCTLWPILTATALTKRSDSDSSSILLLMLLVGAPTSEDGNSTTANGSGAQTFTCGSSGCTIFLSMGINGNLGGITGADTHCVTSAVAQGAPGNTASYKALIMTDNGSRNLASSWVLYPNTVYRSMNNGNLVITTTDANGQFQFPLSAGITSPGGNAVYTGIDTTGASWLPKTGVNCLNWTDNTNLVSGWIGISNAPNQELDSGGSFTCDQSLVLYCVQR</sequence>
<organism evidence="3 4">
    <name type="scientific">Leptospira stimsonii</name>
    <dbReference type="NCBI Taxonomy" id="2202203"/>
    <lineage>
        <taxon>Bacteria</taxon>
        <taxon>Pseudomonadati</taxon>
        <taxon>Spirochaetota</taxon>
        <taxon>Spirochaetia</taxon>
        <taxon>Leptospirales</taxon>
        <taxon>Leptospiraceae</taxon>
        <taxon>Leptospira</taxon>
    </lineage>
</organism>
<keyword evidence="1" id="KW-0472">Membrane</keyword>
<dbReference type="InterPro" id="IPR016187">
    <property type="entry name" value="CTDL_fold"/>
</dbReference>
<dbReference type="RefSeq" id="WP_118966681.1">
    <property type="nucleotide sequence ID" value="NZ_QHCT01000001.1"/>
</dbReference>
<accession>A0A396ZFD5</accession>
<dbReference type="OrthoDB" id="346139at2"/>
<evidence type="ECO:0000313" key="3">
    <source>
        <dbReference type="EMBL" id="RHX91830.1"/>
    </source>
</evidence>
<dbReference type="Proteomes" id="UP000265798">
    <property type="component" value="Unassembled WGS sequence"/>
</dbReference>
<gene>
    <name evidence="3" type="ORF">DLM75_00860</name>
</gene>
<evidence type="ECO:0000313" key="4">
    <source>
        <dbReference type="Proteomes" id="UP000265798"/>
    </source>
</evidence>
<proteinExistence type="predicted"/>
<dbReference type="SUPFAM" id="SSF56436">
    <property type="entry name" value="C-type lectin-like"/>
    <property type="match status" value="1"/>
</dbReference>
<protein>
    <recommendedName>
        <fullName evidence="2">DUF1554 domain-containing protein</fullName>
    </recommendedName>
</protein>
<name>A0A396ZFD5_9LEPT</name>
<comment type="caution">
    <text evidence="3">The sequence shown here is derived from an EMBL/GenBank/DDBJ whole genome shotgun (WGS) entry which is preliminary data.</text>
</comment>
<feature type="transmembrane region" description="Helical" evidence="1">
    <location>
        <begin position="21"/>
        <end position="40"/>
    </location>
</feature>
<evidence type="ECO:0000256" key="1">
    <source>
        <dbReference type="SAM" id="Phobius"/>
    </source>
</evidence>
<dbReference type="Gene3D" id="3.10.100.10">
    <property type="entry name" value="Mannose-Binding Protein A, subunit A"/>
    <property type="match status" value="1"/>
</dbReference>
<dbReference type="InterPro" id="IPR016186">
    <property type="entry name" value="C-type_lectin-like/link_sf"/>
</dbReference>
<evidence type="ECO:0000259" key="2">
    <source>
        <dbReference type="Pfam" id="PF07588"/>
    </source>
</evidence>
<dbReference type="InterPro" id="IPR011448">
    <property type="entry name" value="DUF1554"/>
</dbReference>
<keyword evidence="1" id="KW-0812">Transmembrane</keyword>
<reference evidence="4" key="1">
    <citation type="submission" date="2018-05" db="EMBL/GenBank/DDBJ databases">
        <title>Leptospira yasudae sp. nov. and Leptospira stimsonii sp. nov., two pathogenic species of the genus Leptospira isolated from environmental sources.</title>
        <authorList>
            <person name="Casanovas-Massana A."/>
            <person name="Hamond C."/>
            <person name="Santos L.A."/>
            <person name="Hacker K.P."/>
            <person name="Balassiano I."/>
            <person name="Medeiros M.A."/>
            <person name="Reis M.G."/>
            <person name="Ko A.I."/>
            <person name="Wunder E.A."/>
        </authorList>
    </citation>
    <scope>NUCLEOTIDE SEQUENCE [LARGE SCALE GENOMIC DNA]</scope>
    <source>
        <strain evidence="4">Yale</strain>
    </source>
</reference>